<feature type="transmembrane region" description="Helical" evidence="1">
    <location>
        <begin position="42"/>
        <end position="63"/>
    </location>
</feature>
<keyword evidence="1" id="KW-0812">Transmembrane</keyword>
<evidence type="ECO:0000256" key="1">
    <source>
        <dbReference type="SAM" id="Phobius"/>
    </source>
</evidence>
<dbReference type="AlphaFoldDB" id="A0A5B8CDA5"/>
<organism evidence="2 3">
    <name type="scientific">Sphingobium fuliginis ATCC 27551</name>
    <dbReference type="NCBI Taxonomy" id="1208342"/>
    <lineage>
        <taxon>Bacteria</taxon>
        <taxon>Pseudomonadati</taxon>
        <taxon>Pseudomonadota</taxon>
        <taxon>Alphaproteobacteria</taxon>
        <taxon>Sphingomonadales</taxon>
        <taxon>Sphingomonadaceae</taxon>
        <taxon>Sphingobium</taxon>
    </lineage>
</organism>
<keyword evidence="1" id="KW-0472">Membrane</keyword>
<dbReference type="KEGG" id="sufl:FIL70_05960"/>
<proteinExistence type="predicted"/>
<reference evidence="2 3" key="1">
    <citation type="submission" date="2019-06" db="EMBL/GenBank/DDBJ databases">
        <title>Genome organization and adaptive potential of archetypical organophosphate degarding Sphingobium fuliginis ATCC 27551.</title>
        <authorList>
            <person name="Sarwar A."/>
            <person name="Parthasarathy S."/>
            <person name="Singh C."/>
            <person name="Siddavattam D."/>
        </authorList>
    </citation>
    <scope>NUCLEOTIDE SEQUENCE [LARGE SCALE GENOMIC DNA]</scope>
    <source>
        <strain evidence="2 3">ATCC 27551</strain>
    </source>
</reference>
<keyword evidence="1" id="KW-1133">Transmembrane helix</keyword>
<dbReference type="EMBL" id="CP041016">
    <property type="protein sequence ID" value="QDC36835.1"/>
    <property type="molecule type" value="Genomic_DNA"/>
</dbReference>
<protein>
    <submittedName>
        <fullName evidence="2">Uncharacterized protein</fullName>
    </submittedName>
</protein>
<evidence type="ECO:0000313" key="3">
    <source>
        <dbReference type="Proteomes" id="UP000311469"/>
    </source>
</evidence>
<sequence length="109" mass="12087">MSKPSIDRSQPRFEFEPDPALEAFIERRAAAKAEAQALYWRFRLITIETMMLGLLVGAAGLALHQPPFLVFRAAVMVAAGCFASGILLIGLTGAIDKGIMRLRAWWRAR</sequence>
<feature type="transmembrane region" description="Helical" evidence="1">
    <location>
        <begin position="69"/>
        <end position="95"/>
    </location>
</feature>
<dbReference type="RefSeq" id="WP_140041826.1">
    <property type="nucleotide sequence ID" value="NZ_CP041016.1"/>
</dbReference>
<dbReference type="Proteomes" id="UP000311469">
    <property type="component" value="Chromosome cSF1"/>
</dbReference>
<gene>
    <name evidence="2" type="ORF">FIL70_05960</name>
</gene>
<name>A0A5B8CDA5_SPHSA</name>
<accession>A0A5B8CDA5</accession>
<evidence type="ECO:0000313" key="2">
    <source>
        <dbReference type="EMBL" id="QDC36835.1"/>
    </source>
</evidence>